<evidence type="ECO:0000256" key="1">
    <source>
        <dbReference type="SAM" id="MobiDB-lite"/>
    </source>
</evidence>
<accession>A0A120G544</accession>
<comment type="caution">
    <text evidence="2">The sequence shown here is derived from an EMBL/GenBank/DDBJ whole genome shotgun (WGS) entry which is preliminary data.</text>
</comment>
<sequence>MHRARVLQHLPILRRQAGTVAQYQRRQARLAALGIHRHQALANSIAPGIAGRCEAFTVFYRCSGTDTLGQQPGFMVNSMEIEQARRPLERQRQAPTFAAVHHWPAVPGHADTLGQPPLAQPAVGQFKAHARTRLLGQADHTPLHPASLPVQGRLQSIIQRPLRAEASPAQPHQEEGQGIGPKRQQHQGQHQHGQ</sequence>
<protein>
    <submittedName>
        <fullName evidence="2">Uncharacterized protein</fullName>
    </submittedName>
</protein>
<reference evidence="2 3" key="1">
    <citation type="submission" date="2015-05" db="EMBL/GenBank/DDBJ databases">
        <title>A genomic and transcriptomic approach to investigate the blue pigment phenotype in Pseudomonas fluorescens.</title>
        <authorList>
            <person name="Andreani N.A."/>
            <person name="Cardazzo B."/>
        </authorList>
    </citation>
    <scope>NUCLEOTIDE SEQUENCE [LARGE SCALE GENOMIC DNA]</scope>
    <source>
        <strain evidence="2 3">Ps_40</strain>
    </source>
</reference>
<evidence type="ECO:0000313" key="2">
    <source>
        <dbReference type="EMBL" id="KWV83531.1"/>
    </source>
</evidence>
<gene>
    <name evidence="2" type="ORF">PFL603g_00313</name>
</gene>
<dbReference type="AlphaFoldDB" id="A0A120G544"/>
<feature type="region of interest" description="Disordered" evidence="1">
    <location>
        <begin position="164"/>
        <end position="194"/>
    </location>
</feature>
<evidence type="ECO:0000313" key="3">
    <source>
        <dbReference type="Proteomes" id="UP000063434"/>
    </source>
</evidence>
<dbReference type="Proteomes" id="UP000063434">
    <property type="component" value="Unassembled WGS sequence"/>
</dbReference>
<dbReference type="EMBL" id="LCYC01000007">
    <property type="protein sequence ID" value="KWV83531.1"/>
    <property type="molecule type" value="Genomic_DNA"/>
</dbReference>
<proteinExistence type="predicted"/>
<name>A0A120G544_PSEFL</name>
<organism evidence="2 3">
    <name type="scientific">Pseudomonas fluorescens</name>
    <dbReference type="NCBI Taxonomy" id="294"/>
    <lineage>
        <taxon>Bacteria</taxon>
        <taxon>Pseudomonadati</taxon>
        <taxon>Pseudomonadota</taxon>
        <taxon>Gammaproteobacteria</taxon>
        <taxon>Pseudomonadales</taxon>
        <taxon>Pseudomonadaceae</taxon>
        <taxon>Pseudomonas</taxon>
    </lineage>
</organism>